<dbReference type="SMART" id="SM00389">
    <property type="entry name" value="HOX"/>
    <property type="match status" value="1"/>
</dbReference>
<sequence length="396" mass="42292">MNGFDTTEHNNNTSGQTLHISAKRPESLSNSFESSAPQVPIHVTSSSVSSSSTDRMRSGSGEPQLHSGISSTTPVWTSPGNTYEFDSYPNQHNGTAASSSSSSCCMSAGNGSNGTHSHHPPPPPPPTGASPYYYTSATPDASATRPCKPAPTKFWSNSAYDAAVNGPSTQMPSDSIVAAAVCHGSAFAAAAAHHAAANHVAAAAWCNYSPYHQTARADPYLTGETDHRSAFVDTYHHPAMRNFTAVGADQGCSGSSVGAWNQTPSGAPPPTTATGDALAAAVHHHHHHHHAHAAVLHHHAALLATNAAAAAGLEWTGAPQANSGHHVSVRKKRKPYSKFQTLELEKEFLFNAYVSKQKRWELARNLNLTERQVKIWFQNRRMKSKKTSQRNSDRNK</sequence>
<dbReference type="PROSITE" id="PS50071">
    <property type="entry name" value="HOMEOBOX_2"/>
    <property type="match status" value="1"/>
</dbReference>
<keyword evidence="4 6" id="KW-0371">Homeobox</keyword>
<dbReference type="PRINTS" id="PR00024">
    <property type="entry name" value="HOMEOBOX"/>
</dbReference>
<comment type="similarity">
    <text evidence="2">Belongs to the Abd-B homeobox family.</text>
</comment>
<feature type="region of interest" description="Disordered" evidence="8">
    <location>
        <begin position="87"/>
        <end position="134"/>
    </location>
</feature>
<evidence type="ECO:0000256" key="2">
    <source>
        <dbReference type="ARBA" id="ARBA00006317"/>
    </source>
</evidence>
<feature type="region of interest" description="Disordered" evidence="8">
    <location>
        <begin position="254"/>
        <end position="292"/>
    </location>
</feature>
<evidence type="ECO:0000256" key="4">
    <source>
        <dbReference type="ARBA" id="ARBA00023155"/>
    </source>
</evidence>
<dbReference type="InterPro" id="IPR009057">
    <property type="entry name" value="Homeodomain-like_sf"/>
</dbReference>
<dbReference type="Gene3D" id="1.10.10.60">
    <property type="entry name" value="Homeodomain-like"/>
    <property type="match status" value="1"/>
</dbReference>
<proteinExistence type="evidence at transcript level"/>
<evidence type="ECO:0000313" key="10">
    <source>
        <dbReference type="EMBL" id="AGV52782.1"/>
    </source>
</evidence>
<feature type="DNA-binding region" description="Homeobox" evidence="6">
    <location>
        <begin position="329"/>
        <end position="388"/>
    </location>
</feature>
<feature type="region of interest" description="Disordered" evidence="8">
    <location>
        <begin position="1"/>
        <end position="75"/>
    </location>
</feature>
<name>T2DKU3_9ACAR</name>
<keyword evidence="5 6" id="KW-0539">Nucleus</keyword>
<dbReference type="Pfam" id="PF00046">
    <property type="entry name" value="Homeodomain"/>
    <property type="match status" value="1"/>
</dbReference>
<dbReference type="GO" id="GO:0000978">
    <property type="term" value="F:RNA polymerase II cis-regulatory region sequence-specific DNA binding"/>
    <property type="evidence" value="ECO:0007669"/>
    <property type="project" value="TreeGrafter"/>
</dbReference>
<dbReference type="PANTHER" id="PTHR45874">
    <property type="entry name" value="HOMEOBOX PROTEIN ABDOMINAL-B"/>
    <property type="match status" value="1"/>
</dbReference>
<gene>
    <name evidence="10" type="primary">Abd-B</name>
</gene>
<dbReference type="SUPFAM" id="SSF46689">
    <property type="entry name" value="Homeodomain-like"/>
    <property type="match status" value="1"/>
</dbReference>
<dbReference type="InterPro" id="IPR017970">
    <property type="entry name" value="Homeobox_CS"/>
</dbReference>
<dbReference type="PANTHER" id="PTHR45874:SF4">
    <property type="entry name" value="HOMEOBOX PROTEIN ABDOMINAL-B"/>
    <property type="match status" value="1"/>
</dbReference>
<evidence type="ECO:0000259" key="9">
    <source>
        <dbReference type="PROSITE" id="PS50071"/>
    </source>
</evidence>
<evidence type="ECO:0000256" key="3">
    <source>
        <dbReference type="ARBA" id="ARBA00023125"/>
    </source>
</evidence>
<feature type="compositionally biased region" description="Low complexity" evidence="8">
    <location>
        <begin position="272"/>
        <end position="281"/>
    </location>
</feature>
<protein>
    <submittedName>
        <fullName evidence="10">Abdominal-B</fullName>
    </submittedName>
</protein>
<dbReference type="EMBL" id="KF155152">
    <property type="protein sequence ID" value="AGV52782.1"/>
    <property type="molecule type" value="mRNA"/>
</dbReference>
<organism evidence="10">
    <name type="scientific">Archegozetes longisetosus</name>
    <dbReference type="NCBI Taxonomy" id="66560"/>
    <lineage>
        <taxon>Eukaryota</taxon>
        <taxon>Metazoa</taxon>
        <taxon>Ecdysozoa</taxon>
        <taxon>Arthropoda</taxon>
        <taxon>Chelicerata</taxon>
        <taxon>Arachnida</taxon>
        <taxon>Acari</taxon>
        <taxon>Acariformes</taxon>
        <taxon>Sarcoptiformes</taxon>
        <taxon>Oribatida</taxon>
        <taxon>Desmonomata</taxon>
        <taxon>Crotonioidea</taxon>
        <taxon>Trhypochthoniidae</taxon>
        <taxon>Archegozetes</taxon>
    </lineage>
</organism>
<dbReference type="PROSITE" id="PS00027">
    <property type="entry name" value="HOMEOBOX_1"/>
    <property type="match status" value="1"/>
</dbReference>
<dbReference type="GO" id="GO:0005634">
    <property type="term" value="C:nucleus"/>
    <property type="evidence" value="ECO:0007669"/>
    <property type="project" value="UniProtKB-SubCell"/>
</dbReference>
<feature type="compositionally biased region" description="Low complexity" evidence="8">
    <location>
        <begin position="96"/>
        <end position="115"/>
    </location>
</feature>
<feature type="compositionally biased region" description="Polar residues" evidence="8">
    <location>
        <begin position="27"/>
        <end position="37"/>
    </location>
</feature>
<feature type="compositionally biased region" description="Polar residues" evidence="8">
    <location>
        <begin position="9"/>
        <end position="19"/>
    </location>
</feature>
<evidence type="ECO:0000256" key="5">
    <source>
        <dbReference type="ARBA" id="ARBA00023242"/>
    </source>
</evidence>
<dbReference type="CDD" id="cd00086">
    <property type="entry name" value="homeodomain"/>
    <property type="match status" value="1"/>
</dbReference>
<evidence type="ECO:0000256" key="7">
    <source>
        <dbReference type="RuleBase" id="RU000682"/>
    </source>
</evidence>
<feature type="compositionally biased region" description="Low complexity" evidence="8">
    <location>
        <begin position="43"/>
        <end position="61"/>
    </location>
</feature>
<feature type="domain" description="Homeobox" evidence="9">
    <location>
        <begin position="327"/>
        <end position="387"/>
    </location>
</feature>
<evidence type="ECO:0000256" key="6">
    <source>
        <dbReference type="PROSITE-ProRule" id="PRU00108"/>
    </source>
</evidence>
<dbReference type="InterPro" id="IPR001356">
    <property type="entry name" value="HD"/>
</dbReference>
<dbReference type="InterPro" id="IPR020479">
    <property type="entry name" value="HD_metazoa"/>
</dbReference>
<feature type="compositionally biased region" description="Basic residues" evidence="8">
    <location>
        <begin position="282"/>
        <end position="292"/>
    </location>
</feature>
<keyword evidence="3 6" id="KW-0238">DNA-binding</keyword>
<evidence type="ECO:0000256" key="1">
    <source>
        <dbReference type="ARBA" id="ARBA00004123"/>
    </source>
</evidence>
<comment type="subcellular location">
    <subcellularLocation>
        <location evidence="1 6 7">Nucleus</location>
    </subcellularLocation>
</comment>
<dbReference type="InterPro" id="IPR046333">
    <property type="entry name" value="HXA10/ABDB-like"/>
</dbReference>
<dbReference type="AlphaFoldDB" id="T2DKU3"/>
<accession>T2DKU3</accession>
<dbReference type="GO" id="GO:0000981">
    <property type="term" value="F:DNA-binding transcription factor activity, RNA polymerase II-specific"/>
    <property type="evidence" value="ECO:0007669"/>
    <property type="project" value="InterPro"/>
</dbReference>
<evidence type="ECO:0000256" key="8">
    <source>
        <dbReference type="SAM" id="MobiDB-lite"/>
    </source>
</evidence>
<reference evidence="10" key="1">
    <citation type="journal article" date="2013" name="Evodevo">
        <title>Posterior Hox gene reduction in an arthropod: Ultrabithorax and Abdominal-B are expressed in a single segment in the mite Archegozetes longisetosus.</title>
        <authorList>
            <person name="Barnett A.A."/>
            <person name="Thomas R.H."/>
        </authorList>
    </citation>
    <scope>NUCLEOTIDE SEQUENCE</scope>
</reference>